<evidence type="ECO:0000259" key="1">
    <source>
        <dbReference type="Pfam" id="PF07463"/>
    </source>
</evidence>
<accession>A0A8S5LB12</accession>
<dbReference type="Gene3D" id="1.10.10.10">
    <property type="entry name" value="Winged helix-like DNA-binding domain superfamily/Winged helix DNA-binding domain"/>
    <property type="match status" value="1"/>
</dbReference>
<evidence type="ECO:0000259" key="2">
    <source>
        <dbReference type="Pfam" id="PF13392"/>
    </source>
</evidence>
<organism evidence="3">
    <name type="scientific">Siphoviridae sp. ctazQ13</name>
    <dbReference type="NCBI Taxonomy" id="2823587"/>
    <lineage>
        <taxon>Viruses</taxon>
        <taxon>Duplodnaviria</taxon>
        <taxon>Heunggongvirae</taxon>
        <taxon>Uroviricota</taxon>
        <taxon>Caudoviricetes</taxon>
    </lineage>
</organism>
<dbReference type="InterPro" id="IPR036388">
    <property type="entry name" value="WH-like_DNA-bd_sf"/>
</dbReference>
<name>A0A8S5LB12_9CAUD</name>
<evidence type="ECO:0000313" key="3">
    <source>
        <dbReference type="EMBL" id="DAD67154.1"/>
    </source>
</evidence>
<feature type="domain" description="HNH nuclease" evidence="2">
    <location>
        <begin position="67"/>
        <end position="110"/>
    </location>
</feature>
<dbReference type="Gene3D" id="3.90.75.20">
    <property type="match status" value="1"/>
</dbReference>
<feature type="domain" description="NUMOD4" evidence="1">
    <location>
        <begin position="4"/>
        <end position="58"/>
    </location>
</feature>
<dbReference type="InterPro" id="IPR010902">
    <property type="entry name" value="NUMOD4"/>
</dbReference>
<dbReference type="Pfam" id="PF13392">
    <property type="entry name" value="HNH_3"/>
    <property type="match status" value="1"/>
</dbReference>
<dbReference type="InterPro" id="IPR003615">
    <property type="entry name" value="HNH_nuc"/>
</dbReference>
<dbReference type="EMBL" id="BK014670">
    <property type="protein sequence ID" value="DAD67154.1"/>
    <property type="molecule type" value="Genomic_DNA"/>
</dbReference>
<dbReference type="Pfam" id="PF07463">
    <property type="entry name" value="NUMOD4"/>
    <property type="match status" value="1"/>
</dbReference>
<keyword evidence="3" id="KW-0378">Hydrolase</keyword>
<dbReference type="GO" id="GO:0004519">
    <property type="term" value="F:endonuclease activity"/>
    <property type="evidence" value="ECO:0007669"/>
    <property type="project" value="UniProtKB-KW"/>
</dbReference>
<protein>
    <submittedName>
        <fullName evidence="3">Homing endonuclease</fullName>
    </submittedName>
</protein>
<reference evidence="3" key="1">
    <citation type="journal article" date="2021" name="Proc. Natl. Acad. Sci. U.S.A.">
        <title>A Catalog of Tens of Thousands of Viruses from Human Metagenomes Reveals Hidden Associations with Chronic Diseases.</title>
        <authorList>
            <person name="Tisza M.J."/>
            <person name="Buck C.B."/>
        </authorList>
    </citation>
    <scope>NUCLEOTIDE SEQUENCE</scope>
    <source>
        <strain evidence="3">CtazQ13</strain>
    </source>
</reference>
<dbReference type="InterPro" id="IPR044925">
    <property type="entry name" value="His-Me_finger_sf"/>
</dbReference>
<dbReference type="GO" id="GO:0016788">
    <property type="term" value="F:hydrolase activity, acting on ester bonds"/>
    <property type="evidence" value="ECO:0007669"/>
    <property type="project" value="InterPro"/>
</dbReference>
<keyword evidence="3" id="KW-0255">Endonuclease</keyword>
<sequence>MIEEIWKDIKGYEGKYQISNTGNVKSLHYHRGNKEKILAPRCVTKNNGEQLYYYVMLSKNNHVKCCKIHRLVAEHFVPNPQNKPYVNHKDGNKHNNNANNLEWVTPLENNLHAYHVLKKHPMKGYKYDKNKTSRKVEQWYVAENGYKYHIATYANIKAASIINNLHATSISQCCKGNSLYGQVGGYIWQYAEEQKKTSGVVSKKQIL</sequence>
<dbReference type="SUPFAM" id="SSF54060">
    <property type="entry name" value="His-Me finger endonucleases"/>
    <property type="match status" value="1"/>
</dbReference>
<proteinExistence type="predicted"/>
<keyword evidence="3" id="KW-0540">Nuclease</keyword>